<proteinExistence type="predicted"/>
<dbReference type="Proteomes" id="UP001597151">
    <property type="component" value="Unassembled WGS sequence"/>
</dbReference>
<keyword evidence="3" id="KW-1185">Reference proteome</keyword>
<comment type="caution">
    <text evidence="2">The sequence shown here is derived from an EMBL/GenBank/DDBJ whole genome shotgun (WGS) entry which is preliminary data.</text>
</comment>
<dbReference type="InterPro" id="IPR007138">
    <property type="entry name" value="ABM_dom"/>
</dbReference>
<keyword evidence="2" id="KW-0503">Monooxygenase</keyword>
<gene>
    <name evidence="2" type="ORF">ACFQ3C_15190</name>
</gene>
<dbReference type="GO" id="GO:0004497">
    <property type="term" value="F:monooxygenase activity"/>
    <property type="evidence" value="ECO:0007669"/>
    <property type="project" value="UniProtKB-KW"/>
</dbReference>
<dbReference type="EC" id="1.-.-.-" evidence="2"/>
<keyword evidence="2" id="KW-0560">Oxidoreductase</keyword>
<dbReference type="RefSeq" id="WP_380793540.1">
    <property type="nucleotide sequence ID" value="NZ_JBHTKR010000006.1"/>
</dbReference>
<accession>A0ABW3TJ16</accession>
<dbReference type="Pfam" id="PF03992">
    <property type="entry name" value="ABM"/>
    <property type="match status" value="1"/>
</dbReference>
<protein>
    <submittedName>
        <fullName evidence="2">Quinol monooxygenase</fullName>
        <ecNumber evidence="2">1.-.-.-</ecNumber>
    </submittedName>
</protein>
<dbReference type="Gene3D" id="3.30.70.100">
    <property type="match status" value="1"/>
</dbReference>
<dbReference type="EMBL" id="JBHTKR010000006">
    <property type="protein sequence ID" value="MFD1196017.1"/>
    <property type="molecule type" value="Genomic_DNA"/>
</dbReference>
<evidence type="ECO:0000313" key="3">
    <source>
        <dbReference type="Proteomes" id="UP001597151"/>
    </source>
</evidence>
<dbReference type="SUPFAM" id="SSF54909">
    <property type="entry name" value="Dimeric alpha+beta barrel"/>
    <property type="match status" value="1"/>
</dbReference>
<evidence type="ECO:0000259" key="1">
    <source>
        <dbReference type="PROSITE" id="PS51725"/>
    </source>
</evidence>
<sequence length="98" mass="10554">MFTLTAILRAKKGHEDTVKAELLKVGDYVRAHEPDTASFFVTQSADDPCVFVTHERFADRAAMDRHNNGAGSQGFFAAAGDLLDGPATVVTGPEVFAR</sequence>
<dbReference type="InterPro" id="IPR011008">
    <property type="entry name" value="Dimeric_a/b-barrel"/>
</dbReference>
<feature type="domain" description="ABM" evidence="1">
    <location>
        <begin position="2"/>
        <end position="91"/>
    </location>
</feature>
<name>A0ABW3TJ16_9RHOB</name>
<evidence type="ECO:0000313" key="2">
    <source>
        <dbReference type="EMBL" id="MFD1196017.1"/>
    </source>
</evidence>
<reference evidence="3" key="1">
    <citation type="journal article" date="2019" name="Int. J. Syst. Evol. Microbiol.">
        <title>The Global Catalogue of Microorganisms (GCM) 10K type strain sequencing project: providing services to taxonomists for standard genome sequencing and annotation.</title>
        <authorList>
            <consortium name="The Broad Institute Genomics Platform"/>
            <consortium name="The Broad Institute Genome Sequencing Center for Infectious Disease"/>
            <person name="Wu L."/>
            <person name="Ma J."/>
        </authorList>
    </citation>
    <scope>NUCLEOTIDE SEQUENCE [LARGE SCALE GENOMIC DNA]</scope>
    <source>
        <strain evidence="3">CCUG 55328</strain>
    </source>
</reference>
<dbReference type="PROSITE" id="PS51725">
    <property type="entry name" value="ABM"/>
    <property type="match status" value="1"/>
</dbReference>
<organism evidence="2 3">
    <name type="scientific">Seohaeicola saemankumensis</name>
    <dbReference type="NCBI Taxonomy" id="481181"/>
    <lineage>
        <taxon>Bacteria</taxon>
        <taxon>Pseudomonadati</taxon>
        <taxon>Pseudomonadota</taxon>
        <taxon>Alphaproteobacteria</taxon>
        <taxon>Rhodobacterales</taxon>
        <taxon>Roseobacteraceae</taxon>
        <taxon>Seohaeicola</taxon>
    </lineage>
</organism>